<accession>A0ABW0YWX1</accession>
<dbReference type="EMBL" id="JBHSPB010000002">
    <property type="protein sequence ID" value="MFC5719139.1"/>
    <property type="molecule type" value="Genomic_DNA"/>
</dbReference>
<feature type="region of interest" description="Disordered" evidence="1">
    <location>
        <begin position="102"/>
        <end position="132"/>
    </location>
</feature>
<evidence type="ECO:0000313" key="2">
    <source>
        <dbReference type="EMBL" id="MFC5719139.1"/>
    </source>
</evidence>
<keyword evidence="3" id="KW-1185">Reference proteome</keyword>
<name>A0ABW0YWX1_9ACTN</name>
<evidence type="ECO:0000313" key="3">
    <source>
        <dbReference type="Proteomes" id="UP001596083"/>
    </source>
</evidence>
<gene>
    <name evidence="2" type="ORF">ACFP1Z_02935</name>
</gene>
<sequence>MNRAEHLRAVIGEYEDSIREHLGDEQYEGLLAGIQTLYQAEDFTTVVRAVHSLRVILSPLPGAHPVWSVLNALLASSSEAPDEGPVAATGIVQEARPVDRGAAFPLPEDEPPAPDSPVPPAMESLMGSTDVPEPGPETVAVIAEVQRRLLTAPSLSAEEAKKRCAGRPPRELIRLDDPVRGARYPAFQFTLGRGGAPLPVVRQVNRILLAEVDPWGAADWWLSGNAWLGGPPVTLLGVLPDASLAGAAQALVEGD</sequence>
<comment type="caution">
    <text evidence="2">The sequence shown here is derived from an EMBL/GenBank/DDBJ whole genome shotgun (WGS) entry which is preliminary data.</text>
</comment>
<reference evidence="3" key="1">
    <citation type="journal article" date="2019" name="Int. J. Syst. Evol. Microbiol.">
        <title>The Global Catalogue of Microorganisms (GCM) 10K type strain sequencing project: providing services to taxonomists for standard genome sequencing and annotation.</title>
        <authorList>
            <consortium name="The Broad Institute Genomics Platform"/>
            <consortium name="The Broad Institute Genome Sequencing Center for Infectious Disease"/>
            <person name="Wu L."/>
            <person name="Ma J."/>
        </authorList>
    </citation>
    <scope>NUCLEOTIDE SEQUENCE [LARGE SCALE GENOMIC DNA]</scope>
    <source>
        <strain evidence="3">CGMCC 4.7304</strain>
    </source>
</reference>
<organism evidence="2 3">
    <name type="scientific">Streptomyces gamaensis</name>
    <dbReference type="NCBI Taxonomy" id="1763542"/>
    <lineage>
        <taxon>Bacteria</taxon>
        <taxon>Bacillati</taxon>
        <taxon>Actinomycetota</taxon>
        <taxon>Actinomycetes</taxon>
        <taxon>Kitasatosporales</taxon>
        <taxon>Streptomycetaceae</taxon>
        <taxon>Streptomyces</taxon>
    </lineage>
</organism>
<dbReference type="Proteomes" id="UP001596083">
    <property type="component" value="Unassembled WGS sequence"/>
</dbReference>
<evidence type="ECO:0000256" key="1">
    <source>
        <dbReference type="SAM" id="MobiDB-lite"/>
    </source>
</evidence>
<protein>
    <submittedName>
        <fullName evidence="2">Uncharacterized protein</fullName>
    </submittedName>
</protein>
<proteinExistence type="predicted"/>
<dbReference type="RefSeq" id="WP_390314148.1">
    <property type="nucleotide sequence ID" value="NZ_JBHSPB010000002.1"/>
</dbReference>